<comment type="catalytic activity">
    <reaction evidence="14">
        <text>Co(2+)(in) = Co(2+)(out)</text>
        <dbReference type="Rhea" id="RHEA:28578"/>
        <dbReference type="ChEBI" id="CHEBI:48828"/>
    </reaction>
</comment>
<dbReference type="FunFam" id="1.10.357.20:FF:000010">
    <property type="entry name" value="Solute carrier family 41 (magnesium transporter), member 2a"/>
    <property type="match status" value="1"/>
</dbReference>
<dbReference type="PANTHER" id="PTHR16228">
    <property type="entry name" value="DIVALENT CATION TRANSPORTER SOLUTE CARRIER FAMILY 41"/>
    <property type="match status" value="1"/>
</dbReference>
<sequence length="534" mass="57584">MVVPKPLNKKQSESGKVSGLSFMHLSDSIKQFNFGKNLSPTDAVIQFEPRECSETDALLSSRAQGTTTRKDAGRSAEPLCSMVLQILVPFLLAGLGTVSAGMLLNVIQSWDVFLEVTEIFILIPAVLGMKGNLEMTLASRLSTAVNAGKMENPKEKWALILGNLALKQLQATLLGFLASFLAIVLGWMAEGELSLKHVVLLCSTSVSTAFVASLLQGVLMVGVIVGCKRMNINPDNVATPMAASFGDLITLSLLAGFSHWFYSLMGERKSTGFHGPAVSPSPADGSCSQHPDLWDVSQAWVVNAVHLCVADFYPYVLYLVNLSYICLIPVWVAVSSKHPASLLLLRSGWEPIVTAMVISSLGGLILDKTVSNQNLSGVVLYAPVINGVGGNLVSIQSSRISTNLHLNFSPGELPEERRGCFNPCRIFFGPGANHQSARVLLLLVLPGQLLFLFTVYLMKGGLTAPSPLLTLFYLSASLLQVFLLLCLADCMVHRLWRRGKDPDSYAIPYLTALGDLLGTALTSLAVFLLWCIGD</sequence>
<feature type="transmembrane region" description="Helical" evidence="17">
    <location>
        <begin position="239"/>
        <end position="262"/>
    </location>
</feature>
<keyword evidence="4" id="KW-1003">Cell membrane</keyword>
<dbReference type="Proteomes" id="UP000001038">
    <property type="component" value="Chromosome 6"/>
</dbReference>
<evidence type="ECO:0000256" key="17">
    <source>
        <dbReference type="RuleBase" id="RU369007"/>
    </source>
</evidence>
<evidence type="ECO:0000313" key="20">
    <source>
        <dbReference type="Proteomes" id="UP000001038"/>
    </source>
</evidence>
<evidence type="ECO:0000256" key="12">
    <source>
        <dbReference type="ARBA" id="ARBA00036173"/>
    </source>
</evidence>
<comment type="subcellular location">
    <subcellularLocation>
        <location evidence="1">Cell membrane</location>
        <topology evidence="1">Multi-pass membrane protein</topology>
    </subcellularLocation>
    <subcellularLocation>
        <location evidence="17">Membrane</location>
        <topology evidence="17">Multi-pass membrane protein</topology>
    </subcellularLocation>
</comment>
<evidence type="ECO:0000256" key="8">
    <source>
        <dbReference type="ARBA" id="ARBA00022989"/>
    </source>
</evidence>
<dbReference type="AlphaFoldDB" id="A0A3B3H7T7"/>
<reference evidence="19 20" key="1">
    <citation type="journal article" date="2007" name="Nature">
        <title>The medaka draft genome and insights into vertebrate genome evolution.</title>
        <authorList>
            <person name="Kasahara M."/>
            <person name="Naruse K."/>
            <person name="Sasaki S."/>
            <person name="Nakatani Y."/>
            <person name="Qu W."/>
            <person name="Ahsan B."/>
            <person name="Yamada T."/>
            <person name="Nagayasu Y."/>
            <person name="Doi K."/>
            <person name="Kasai Y."/>
            <person name="Jindo T."/>
            <person name="Kobayashi D."/>
            <person name="Shimada A."/>
            <person name="Toyoda A."/>
            <person name="Kuroki Y."/>
            <person name="Fujiyama A."/>
            <person name="Sasaki T."/>
            <person name="Shimizu A."/>
            <person name="Asakawa S."/>
            <person name="Shimizu N."/>
            <person name="Hashimoto S."/>
            <person name="Yang J."/>
            <person name="Lee Y."/>
            <person name="Matsushima K."/>
            <person name="Sugano S."/>
            <person name="Sakaizumi M."/>
            <person name="Narita T."/>
            <person name="Ohishi K."/>
            <person name="Haga S."/>
            <person name="Ohta F."/>
            <person name="Nomoto H."/>
            <person name="Nogata K."/>
            <person name="Morishita T."/>
            <person name="Endo T."/>
            <person name="Shin-I T."/>
            <person name="Takeda H."/>
            <person name="Morishita S."/>
            <person name="Kohara Y."/>
        </authorList>
    </citation>
    <scope>NUCLEOTIDE SEQUENCE [LARGE SCALE GENOMIC DNA]</scope>
    <source>
        <strain evidence="19 20">Hd-rR</strain>
    </source>
</reference>
<dbReference type="Gene3D" id="1.10.357.20">
    <property type="entry name" value="SLC41 divalent cation transporters, integral membrane domain"/>
    <property type="match status" value="2"/>
</dbReference>
<protein>
    <recommendedName>
        <fullName evidence="17">Solute carrier family 41 member</fullName>
    </recommendedName>
</protein>
<dbReference type="InterPro" id="IPR006667">
    <property type="entry name" value="SLC41_membr_dom"/>
</dbReference>
<evidence type="ECO:0000256" key="9">
    <source>
        <dbReference type="ARBA" id="ARBA00023065"/>
    </source>
</evidence>
<feature type="domain" description="SLC41A/MgtE integral membrane" evidence="18">
    <location>
        <begin position="123"/>
        <end position="256"/>
    </location>
</feature>
<organism evidence="19 20">
    <name type="scientific">Oryzias latipes</name>
    <name type="common">Japanese rice fish</name>
    <name type="synonym">Japanese killifish</name>
    <dbReference type="NCBI Taxonomy" id="8090"/>
    <lineage>
        <taxon>Eukaryota</taxon>
        <taxon>Metazoa</taxon>
        <taxon>Chordata</taxon>
        <taxon>Craniata</taxon>
        <taxon>Vertebrata</taxon>
        <taxon>Euteleostomi</taxon>
        <taxon>Actinopterygii</taxon>
        <taxon>Neopterygii</taxon>
        <taxon>Teleostei</taxon>
        <taxon>Neoteleostei</taxon>
        <taxon>Acanthomorphata</taxon>
        <taxon>Ovalentaria</taxon>
        <taxon>Atherinomorphae</taxon>
        <taxon>Beloniformes</taxon>
        <taxon>Adrianichthyidae</taxon>
        <taxon>Oryziinae</taxon>
        <taxon>Oryzias</taxon>
    </lineage>
</organism>
<evidence type="ECO:0000313" key="19">
    <source>
        <dbReference type="Ensembl" id="ENSORLP00000027917.1"/>
    </source>
</evidence>
<evidence type="ECO:0000256" key="6">
    <source>
        <dbReference type="ARBA" id="ARBA00022737"/>
    </source>
</evidence>
<feature type="transmembrane region" description="Helical" evidence="17">
    <location>
        <begin position="315"/>
        <end position="336"/>
    </location>
</feature>
<reference evidence="19" key="3">
    <citation type="submission" date="2025-09" db="UniProtKB">
        <authorList>
            <consortium name="Ensembl"/>
        </authorList>
    </citation>
    <scope>IDENTIFICATION</scope>
    <source>
        <strain evidence="19">Hd-rR</strain>
    </source>
</reference>
<comment type="function">
    <text evidence="17">Acts as a magnesium transporter.</text>
</comment>
<dbReference type="Pfam" id="PF01769">
    <property type="entry name" value="MgtE"/>
    <property type="match status" value="2"/>
</dbReference>
<keyword evidence="20" id="KW-1185">Reference proteome</keyword>
<dbReference type="Bgee" id="ENSORLG00000016413">
    <property type="expression patterns" value="Expressed in muscle tissue and 4 other cell types or tissues"/>
</dbReference>
<keyword evidence="5 17" id="KW-0812">Transmembrane</keyword>
<dbReference type="GO" id="GO:0030001">
    <property type="term" value="P:metal ion transport"/>
    <property type="evidence" value="ECO:0007669"/>
    <property type="project" value="UniProtKB-UniRule"/>
</dbReference>
<dbReference type="GO" id="GO:0008324">
    <property type="term" value="F:monoatomic cation transmembrane transporter activity"/>
    <property type="evidence" value="ECO:0007669"/>
    <property type="project" value="UniProtKB-UniRule"/>
</dbReference>
<comment type="catalytic activity">
    <reaction evidence="12">
        <text>Mn(2+)(in) = Mn(2+)(out)</text>
        <dbReference type="Rhea" id="RHEA:28699"/>
        <dbReference type="ChEBI" id="CHEBI:29035"/>
    </reaction>
</comment>
<comment type="catalytic activity">
    <reaction evidence="13">
        <text>Fe(2+)(in) = Fe(2+)(out)</text>
        <dbReference type="Rhea" id="RHEA:28486"/>
        <dbReference type="ChEBI" id="CHEBI:29033"/>
    </reaction>
</comment>
<keyword evidence="7 17" id="KW-0460">Magnesium</keyword>
<evidence type="ECO:0000256" key="13">
    <source>
        <dbReference type="ARBA" id="ARBA00036243"/>
    </source>
</evidence>
<evidence type="ECO:0000256" key="15">
    <source>
        <dbReference type="ARBA" id="ARBA00036293"/>
    </source>
</evidence>
<evidence type="ECO:0000256" key="16">
    <source>
        <dbReference type="ARBA" id="ARBA00046252"/>
    </source>
</evidence>
<dbReference type="Ensembl" id="ENSORLT00000030000.1">
    <property type="protein sequence ID" value="ENSORLP00000027917.1"/>
    <property type="gene ID" value="ENSORLG00000016413.2"/>
</dbReference>
<reference evidence="19" key="2">
    <citation type="submission" date="2025-08" db="UniProtKB">
        <authorList>
            <consortium name="Ensembl"/>
        </authorList>
    </citation>
    <scope>IDENTIFICATION</scope>
    <source>
        <strain evidence="19">Hd-rR</strain>
    </source>
</reference>
<dbReference type="GeneTree" id="ENSGT00950000183042"/>
<evidence type="ECO:0000256" key="11">
    <source>
        <dbReference type="ARBA" id="ARBA00034269"/>
    </source>
</evidence>
<dbReference type="InParanoid" id="A0A3B3H7T7"/>
<keyword evidence="3 17" id="KW-0813">Transport</keyword>
<comment type="catalytic activity">
    <reaction evidence="11">
        <text>Mg(2+)(in) = Mg(2+)(out)</text>
        <dbReference type="Rhea" id="RHEA:29827"/>
        <dbReference type="ChEBI" id="CHEBI:18420"/>
    </reaction>
</comment>
<keyword evidence="10 17" id="KW-0472">Membrane</keyword>
<evidence type="ECO:0000256" key="14">
    <source>
        <dbReference type="ARBA" id="ARBA00036245"/>
    </source>
</evidence>
<evidence type="ECO:0000256" key="10">
    <source>
        <dbReference type="ARBA" id="ARBA00023136"/>
    </source>
</evidence>
<dbReference type="SUPFAM" id="SSF161093">
    <property type="entry name" value="MgtE membrane domain-like"/>
    <property type="match status" value="2"/>
</dbReference>
<feature type="transmembrane region" description="Helical" evidence="17">
    <location>
        <begin position="348"/>
        <end position="366"/>
    </location>
</feature>
<name>A0A3B3H7T7_ORYLA</name>
<evidence type="ECO:0000259" key="18">
    <source>
        <dbReference type="Pfam" id="PF01769"/>
    </source>
</evidence>
<dbReference type="GO" id="GO:0005886">
    <property type="term" value="C:plasma membrane"/>
    <property type="evidence" value="ECO:0000318"/>
    <property type="project" value="GO_Central"/>
</dbReference>
<dbReference type="PANTHER" id="PTHR16228:SF25">
    <property type="entry name" value="SOLUTE CARRIER FAMILY 41 MEMBER 2"/>
    <property type="match status" value="1"/>
</dbReference>
<feature type="transmembrane region" description="Helical" evidence="17">
    <location>
        <begin position="171"/>
        <end position="189"/>
    </location>
</feature>
<keyword evidence="8 17" id="KW-1133">Transmembrane helix</keyword>
<dbReference type="STRING" id="8090.ENSORLP00000027917"/>
<keyword evidence="6" id="KW-0677">Repeat</keyword>
<evidence type="ECO:0000256" key="4">
    <source>
        <dbReference type="ARBA" id="ARBA00022475"/>
    </source>
</evidence>
<proteinExistence type="inferred from homology"/>
<feature type="transmembrane region" description="Helical" evidence="17">
    <location>
        <begin position="470"/>
        <end position="488"/>
    </location>
</feature>
<keyword evidence="9 17" id="KW-0406">Ion transport</keyword>
<feature type="domain" description="SLC41A/MgtE integral membrane" evidence="18">
    <location>
        <begin position="383"/>
        <end position="522"/>
    </location>
</feature>
<dbReference type="InterPro" id="IPR045349">
    <property type="entry name" value="SLC41A1-3"/>
</dbReference>
<feature type="transmembrane region" description="Helical" evidence="17">
    <location>
        <begin position="209"/>
        <end position="227"/>
    </location>
</feature>
<evidence type="ECO:0000256" key="7">
    <source>
        <dbReference type="ARBA" id="ARBA00022842"/>
    </source>
</evidence>
<feature type="transmembrane region" description="Helical" evidence="17">
    <location>
        <begin position="509"/>
        <end position="530"/>
    </location>
</feature>
<evidence type="ECO:0000256" key="2">
    <source>
        <dbReference type="ARBA" id="ARBA00009749"/>
    </source>
</evidence>
<evidence type="ECO:0000256" key="1">
    <source>
        <dbReference type="ARBA" id="ARBA00004651"/>
    </source>
</evidence>
<dbReference type="InterPro" id="IPR036739">
    <property type="entry name" value="SLC41_membr_dom_sf"/>
</dbReference>
<comment type="function">
    <text evidence="16">Acts as a plasma-membrane magnesium transporter. Can also mediate the transport of other divalent metal cations in an order of Ba(2+) &gt; Ni(2+) &gt; Co(2+) &gt; Fe(2+) &gt; Mn(2+).</text>
</comment>
<accession>A0A3B3H7T7</accession>
<gene>
    <name evidence="19" type="primary">slc41a2a</name>
</gene>
<dbReference type="GO" id="GO:0022890">
    <property type="term" value="F:inorganic cation transmembrane transporter activity"/>
    <property type="evidence" value="ECO:0007669"/>
    <property type="project" value="UniProtKB-UniRule"/>
</dbReference>
<comment type="catalytic activity">
    <reaction evidence="15">
        <text>Ni(2+)(in) = Ni(2+)(out)</text>
        <dbReference type="Rhea" id="RHEA:29831"/>
        <dbReference type="ChEBI" id="CHEBI:49786"/>
    </reaction>
</comment>
<comment type="similarity">
    <text evidence="2 17">Belongs to the SLC41A transporter family.</text>
</comment>
<evidence type="ECO:0000256" key="5">
    <source>
        <dbReference type="ARBA" id="ARBA00022692"/>
    </source>
</evidence>
<dbReference type="FunFam" id="1.10.357.20:FF:000001">
    <property type="entry name" value="Solute carrier family 41 member 2"/>
    <property type="match status" value="1"/>
</dbReference>
<feature type="transmembrane region" description="Helical" evidence="17">
    <location>
        <begin position="439"/>
        <end position="458"/>
    </location>
</feature>
<feature type="transmembrane region" description="Helical" evidence="17">
    <location>
        <begin position="79"/>
        <end position="104"/>
    </location>
</feature>
<evidence type="ECO:0000256" key="3">
    <source>
        <dbReference type="ARBA" id="ARBA00022448"/>
    </source>
</evidence>